<evidence type="ECO:0000313" key="5">
    <source>
        <dbReference type="Proteomes" id="UP000660729"/>
    </source>
</evidence>
<keyword evidence="5" id="KW-1185">Reference proteome</keyword>
<keyword evidence="3" id="KW-1133">Transmembrane helix</keyword>
<dbReference type="Proteomes" id="UP000660729">
    <property type="component" value="Unassembled WGS sequence"/>
</dbReference>
<reference evidence="4" key="1">
    <citation type="submission" date="2020-04" db="EMBL/GenBank/DDBJ databases">
        <title>Draft genome resource of the tomato pathogen Pseudocercospora fuligena.</title>
        <authorList>
            <person name="Zaccaron A."/>
        </authorList>
    </citation>
    <scope>NUCLEOTIDE SEQUENCE</scope>
    <source>
        <strain evidence="4">PF001</strain>
    </source>
</reference>
<evidence type="ECO:0000256" key="1">
    <source>
        <dbReference type="ARBA" id="ARBA00004685"/>
    </source>
</evidence>
<evidence type="ECO:0000256" key="3">
    <source>
        <dbReference type="SAM" id="Phobius"/>
    </source>
</evidence>
<evidence type="ECO:0008006" key="6">
    <source>
        <dbReference type="Google" id="ProtNLM"/>
    </source>
</evidence>
<dbReference type="Pfam" id="PF11807">
    <property type="entry name" value="UstYa"/>
    <property type="match status" value="1"/>
</dbReference>
<protein>
    <recommendedName>
        <fullName evidence="6">Cyclochlorotine biosynthesis protein O</fullName>
    </recommendedName>
</protein>
<organism evidence="4 5">
    <name type="scientific">Pseudocercospora fuligena</name>
    <dbReference type="NCBI Taxonomy" id="685502"/>
    <lineage>
        <taxon>Eukaryota</taxon>
        <taxon>Fungi</taxon>
        <taxon>Dikarya</taxon>
        <taxon>Ascomycota</taxon>
        <taxon>Pezizomycotina</taxon>
        <taxon>Dothideomycetes</taxon>
        <taxon>Dothideomycetidae</taxon>
        <taxon>Mycosphaerellales</taxon>
        <taxon>Mycosphaerellaceae</taxon>
        <taxon>Pseudocercospora</taxon>
    </lineage>
</organism>
<dbReference type="GO" id="GO:0043386">
    <property type="term" value="P:mycotoxin biosynthetic process"/>
    <property type="evidence" value="ECO:0007669"/>
    <property type="project" value="InterPro"/>
</dbReference>
<dbReference type="OrthoDB" id="3687641at2759"/>
<sequence>TRSYSPLPEAERHDSQETLLEKAHGNDRFSQAKTGGWSTIARLTIVLQSILIVILTAAVVLLTRSNEFRPRNFSTDFGIAAFLIDRTDPSRLTDQTGNLGDLIPYTQRTFTNPIYPKPDLSGLEIQWEEDAPRFVGTPRAELDDNWDELLSVTTFNLSGPVAQPAHGQTHAFEDGNYVMGLEVYHALHCVNAIRMYIFPDNYEFREKKSETELHKHHCIDYLRQYVQCNADLTPMYAEWMGAYRLVLKPYATHTCRDFSKIQEWIEENVEQGQRSGEVL</sequence>
<comment type="caution">
    <text evidence="4">The sequence shown here is derived from an EMBL/GenBank/DDBJ whole genome shotgun (WGS) entry which is preliminary data.</text>
</comment>
<dbReference type="PANTHER" id="PTHR33365">
    <property type="entry name" value="YALI0B05434P"/>
    <property type="match status" value="1"/>
</dbReference>
<evidence type="ECO:0000313" key="4">
    <source>
        <dbReference type="EMBL" id="KAF7186097.1"/>
    </source>
</evidence>
<gene>
    <name evidence="4" type="ORF">HII31_12558</name>
</gene>
<accession>A0A8H6R948</accession>
<comment type="pathway">
    <text evidence="1">Mycotoxin biosynthesis.</text>
</comment>
<keyword evidence="3" id="KW-0472">Membrane</keyword>
<proteinExistence type="inferred from homology"/>
<feature type="non-terminal residue" evidence="4">
    <location>
        <position position="279"/>
    </location>
</feature>
<dbReference type="InterPro" id="IPR021765">
    <property type="entry name" value="UstYa-like"/>
</dbReference>
<evidence type="ECO:0000256" key="2">
    <source>
        <dbReference type="ARBA" id="ARBA00035112"/>
    </source>
</evidence>
<dbReference type="AlphaFoldDB" id="A0A8H6R948"/>
<feature type="transmembrane region" description="Helical" evidence="3">
    <location>
        <begin position="40"/>
        <end position="62"/>
    </location>
</feature>
<dbReference type="EMBL" id="JABCIY010000268">
    <property type="protein sequence ID" value="KAF7186097.1"/>
    <property type="molecule type" value="Genomic_DNA"/>
</dbReference>
<comment type="similarity">
    <text evidence="2">Belongs to the ustYa family.</text>
</comment>
<dbReference type="PANTHER" id="PTHR33365:SF4">
    <property type="entry name" value="CYCLOCHLOROTINE BIOSYNTHESIS PROTEIN O"/>
    <property type="match status" value="1"/>
</dbReference>
<name>A0A8H6R948_9PEZI</name>
<keyword evidence="3" id="KW-0812">Transmembrane</keyword>